<dbReference type="GO" id="GO:0005634">
    <property type="term" value="C:nucleus"/>
    <property type="evidence" value="ECO:0007669"/>
    <property type="project" value="UniProtKB-SubCell"/>
</dbReference>
<dbReference type="GO" id="GO:0003682">
    <property type="term" value="F:chromatin binding"/>
    <property type="evidence" value="ECO:0007669"/>
    <property type="project" value="TreeGrafter"/>
</dbReference>
<dbReference type="SUPFAM" id="SSF63748">
    <property type="entry name" value="Tudor/PWWP/MBT"/>
    <property type="match status" value="4"/>
</dbReference>
<evidence type="ECO:0000313" key="8">
    <source>
        <dbReference type="Ensembl" id="ENSMMDP00005036936.1"/>
    </source>
</evidence>
<sequence>GPHTHTHTHTHTITHIFQPGMKLEVANKSSPDTYWVATIITTCGQLLLLRFSGYGEDRKADFWCDVMTADLHPVGWCAQNNKTLMPPEAIKEKYSDWTEFLVQDLTGSRTAPANLLEGPLRGKNTVDLIVEGSVLELQDFMDPLIYWPVRVVQNVGGRLQLRSAGLHDDQKTQDIWLFYLDVRLRPLGWALENSLALEPPTELRSLKSAAEWQQALEEAQLDGGKSPLPLEVFKDHVDLPKHSFKTGMKLEMVSPWEQLQICPVSVTKVYNENYFQITLDDQSVDPKPRSVVCHTHSPGILPVQWCLKNGVSLERPRGYEGQDFDWADYLKQSGTEAAPEVCFPDNRGFAKDMWLEAVNPRRPAEVCVAQITQVRGRLLWLRLEGVAKPLSECIVDVESMDIFPVGWCEANAYPLTPPLKPVCNTPGLSSFSGSANGKYCCSKIFVNHRCFSGPYLNKGRIAELPQAVGPGKCTLVLKELLSMLINAAYKPGRVLKELQEVEDQSWDCHEETLKAKYKGKTYRSTIRIVRLAEQIPDFCRKVCVKLQCCPNLFSPILVTDKCPENCSAQTKTKYTYYYGKKRKLPKPTGEEQSAEGELAKPARRRKKRKAIFVQKKRRSSAVDYTPAGSPQDSDEEEDQEMELQSGSEEGTSSEPREDHTDTSSVEVTSSRPRRAVTLRRAVSAGSTTGSQERGEGRRRSTRSLSKDTKEEEGQLVLERNPLEWSVDEVVQFISSTDCASLANIFQEQDIDGQALLLLTLPTVQECMDLKLGPAIKLCHQIERVKVAFYRQYAN</sequence>
<comment type="subcellular location">
    <subcellularLocation>
        <location evidence="1">Nucleus</location>
    </subcellularLocation>
</comment>
<dbReference type="GeneTree" id="ENSGT00940000158123"/>
<keyword evidence="3" id="KW-0677">Repeat</keyword>
<dbReference type="InterPro" id="IPR037604">
    <property type="entry name" value="Scm-like-4MBT1/2_SAM"/>
</dbReference>
<dbReference type="SUPFAM" id="SSF47769">
    <property type="entry name" value="SAM/Pointed domain"/>
    <property type="match status" value="1"/>
</dbReference>
<dbReference type="InterPro" id="IPR021987">
    <property type="entry name" value="SLED"/>
</dbReference>
<evidence type="ECO:0000256" key="3">
    <source>
        <dbReference type="ARBA" id="ARBA00022737"/>
    </source>
</evidence>
<evidence type="ECO:0000256" key="4">
    <source>
        <dbReference type="ARBA" id="ARBA00023242"/>
    </source>
</evidence>
<feature type="compositionally biased region" description="Basic residues" evidence="6">
    <location>
        <begin position="601"/>
        <end position="619"/>
    </location>
</feature>
<feature type="repeat" description="MBT" evidence="5">
    <location>
        <begin position="95"/>
        <end position="200"/>
    </location>
</feature>
<evidence type="ECO:0000256" key="1">
    <source>
        <dbReference type="ARBA" id="ARBA00004123"/>
    </source>
</evidence>
<keyword evidence="9" id="KW-1185">Reference proteome</keyword>
<dbReference type="InterPro" id="IPR004092">
    <property type="entry name" value="Mbt"/>
</dbReference>
<organism evidence="8 9">
    <name type="scientific">Myripristis murdjan</name>
    <name type="common">pinecone soldierfish</name>
    <dbReference type="NCBI Taxonomy" id="586833"/>
    <lineage>
        <taxon>Eukaryota</taxon>
        <taxon>Metazoa</taxon>
        <taxon>Chordata</taxon>
        <taxon>Craniata</taxon>
        <taxon>Vertebrata</taxon>
        <taxon>Euteleostomi</taxon>
        <taxon>Actinopterygii</taxon>
        <taxon>Neopterygii</taxon>
        <taxon>Teleostei</taxon>
        <taxon>Neoteleostei</taxon>
        <taxon>Acanthomorphata</taxon>
        <taxon>Holocentriformes</taxon>
        <taxon>Holocentridae</taxon>
        <taxon>Myripristis</taxon>
    </lineage>
</organism>
<feature type="domain" description="SAM" evidence="7">
    <location>
        <begin position="721"/>
        <end position="787"/>
    </location>
</feature>
<dbReference type="InterPro" id="IPR050548">
    <property type="entry name" value="PcG_chromatin_remod_factors"/>
</dbReference>
<reference evidence="8" key="2">
    <citation type="submission" date="2025-08" db="UniProtKB">
        <authorList>
            <consortium name="Ensembl"/>
        </authorList>
    </citation>
    <scope>IDENTIFICATION</scope>
</reference>
<dbReference type="Pfam" id="PF07647">
    <property type="entry name" value="SAM_2"/>
    <property type="match status" value="1"/>
</dbReference>
<dbReference type="Gene3D" id="1.10.150.50">
    <property type="entry name" value="Transcription Factor, Ets-1"/>
    <property type="match status" value="1"/>
</dbReference>
<dbReference type="SMART" id="SM00454">
    <property type="entry name" value="SAM"/>
    <property type="match status" value="1"/>
</dbReference>
<evidence type="ECO:0000256" key="5">
    <source>
        <dbReference type="PROSITE-ProRule" id="PRU00459"/>
    </source>
</evidence>
<feature type="compositionally biased region" description="Basic and acidic residues" evidence="6">
    <location>
        <begin position="692"/>
        <end position="712"/>
    </location>
</feature>
<evidence type="ECO:0000313" key="9">
    <source>
        <dbReference type="Proteomes" id="UP000472263"/>
    </source>
</evidence>
<dbReference type="CDD" id="cd09581">
    <property type="entry name" value="SAM_Scm-like-4MBT1_2"/>
    <property type="match status" value="1"/>
</dbReference>
<dbReference type="AlphaFoldDB" id="A0A667ZVM3"/>
<dbReference type="PANTHER" id="PTHR12247">
    <property type="entry name" value="POLYCOMB GROUP PROTEIN"/>
    <property type="match status" value="1"/>
</dbReference>
<dbReference type="GO" id="GO:0042393">
    <property type="term" value="F:histone binding"/>
    <property type="evidence" value="ECO:0007669"/>
    <property type="project" value="InterPro"/>
</dbReference>
<gene>
    <name evidence="8" type="primary">SFMBT2</name>
    <name evidence="8" type="synonym">sfmbt2</name>
</gene>
<dbReference type="Pfam" id="PF12140">
    <property type="entry name" value="SLED"/>
    <property type="match status" value="1"/>
</dbReference>
<keyword evidence="2" id="KW-0678">Repressor</keyword>
<evidence type="ECO:0000256" key="6">
    <source>
        <dbReference type="SAM" id="MobiDB-lite"/>
    </source>
</evidence>
<dbReference type="Gene3D" id="2.30.30.140">
    <property type="match status" value="4"/>
</dbReference>
<dbReference type="Gene3D" id="3.90.1150.190">
    <property type="entry name" value="SLED domain"/>
    <property type="match status" value="1"/>
</dbReference>
<accession>A0A667ZVM3</accession>
<reference evidence="8" key="3">
    <citation type="submission" date="2025-09" db="UniProtKB">
        <authorList>
            <consortium name="Ensembl"/>
        </authorList>
    </citation>
    <scope>IDENTIFICATION</scope>
</reference>
<evidence type="ECO:0000259" key="7">
    <source>
        <dbReference type="SMART" id="SM00454"/>
    </source>
</evidence>
<dbReference type="InterPro" id="IPR013761">
    <property type="entry name" value="SAM/pointed_sf"/>
</dbReference>
<name>A0A667ZVM3_9TELE</name>
<dbReference type="SMART" id="SM00561">
    <property type="entry name" value="MBT"/>
    <property type="match status" value="4"/>
</dbReference>
<dbReference type="Ensembl" id="ENSMMDT00005037730.1">
    <property type="protein sequence ID" value="ENSMMDP00005036936.1"/>
    <property type="gene ID" value="ENSMMDG00005017192.1"/>
</dbReference>
<evidence type="ECO:0000256" key="2">
    <source>
        <dbReference type="ARBA" id="ARBA00022491"/>
    </source>
</evidence>
<proteinExistence type="predicted"/>
<dbReference type="Pfam" id="PF02820">
    <property type="entry name" value="MBT"/>
    <property type="match status" value="4"/>
</dbReference>
<dbReference type="PROSITE" id="PS51079">
    <property type="entry name" value="MBT"/>
    <property type="match status" value="4"/>
</dbReference>
<feature type="repeat" description="MBT" evidence="5">
    <location>
        <begin position="210"/>
        <end position="316"/>
    </location>
</feature>
<dbReference type="Proteomes" id="UP000472263">
    <property type="component" value="Chromosome 23"/>
</dbReference>
<dbReference type="InterPro" id="IPR001660">
    <property type="entry name" value="SAM"/>
</dbReference>
<dbReference type="InterPro" id="IPR038348">
    <property type="entry name" value="SLED_sf"/>
</dbReference>
<keyword evidence="4" id="KW-0539">Nucleus</keyword>
<feature type="repeat" description="MBT" evidence="5">
    <location>
        <begin position="324"/>
        <end position="418"/>
    </location>
</feature>
<feature type="compositionally biased region" description="Acidic residues" evidence="6">
    <location>
        <begin position="632"/>
        <end position="641"/>
    </location>
</feature>
<dbReference type="GO" id="GO:0003714">
    <property type="term" value="F:transcription corepressor activity"/>
    <property type="evidence" value="ECO:0007669"/>
    <property type="project" value="InterPro"/>
</dbReference>
<feature type="repeat" description="MBT" evidence="5">
    <location>
        <begin position="1"/>
        <end position="87"/>
    </location>
</feature>
<dbReference type="PANTHER" id="PTHR12247:SF62">
    <property type="entry name" value="SCM-LIKE WITH FOUR MBT DOMAINS PROTEIN 2"/>
    <property type="match status" value="1"/>
</dbReference>
<protein>
    <submittedName>
        <fullName evidence="8">Scm like with four mbt domains 2</fullName>
    </submittedName>
</protein>
<reference evidence="8" key="1">
    <citation type="submission" date="2019-06" db="EMBL/GenBank/DDBJ databases">
        <authorList>
            <consortium name="Wellcome Sanger Institute Data Sharing"/>
        </authorList>
    </citation>
    <scope>NUCLEOTIDE SEQUENCE [LARGE SCALE GENOMIC DNA]</scope>
</reference>
<feature type="region of interest" description="Disordered" evidence="6">
    <location>
        <begin position="582"/>
        <end position="714"/>
    </location>
</feature>